<dbReference type="NCBIfam" id="TIGR00632">
    <property type="entry name" value="vsr"/>
    <property type="match status" value="1"/>
</dbReference>
<dbReference type="CDD" id="cd00221">
    <property type="entry name" value="Vsr"/>
    <property type="match status" value="1"/>
</dbReference>
<dbReference type="EMBL" id="VDCH01000018">
    <property type="protein sequence ID" value="TNJ38511.1"/>
    <property type="molecule type" value="Genomic_DNA"/>
</dbReference>
<comment type="caution">
    <text evidence="7">The sequence shown here is derived from an EMBL/GenBank/DDBJ whole genome shotgun (WGS) entry which is preliminary data.</text>
</comment>
<dbReference type="GO" id="GO:0006298">
    <property type="term" value="P:mismatch repair"/>
    <property type="evidence" value="ECO:0007669"/>
    <property type="project" value="UniProtKB-UniRule"/>
</dbReference>
<accession>A0A5C4S6Z4</accession>
<evidence type="ECO:0000256" key="4">
    <source>
        <dbReference type="ARBA" id="ARBA00022801"/>
    </source>
</evidence>
<dbReference type="PIRSF" id="PIRSF018267">
    <property type="entry name" value="VSR_endonuc"/>
    <property type="match status" value="1"/>
</dbReference>
<evidence type="ECO:0000256" key="2">
    <source>
        <dbReference type="ARBA" id="ARBA00022759"/>
    </source>
</evidence>
<evidence type="ECO:0000256" key="3">
    <source>
        <dbReference type="ARBA" id="ARBA00022763"/>
    </source>
</evidence>
<evidence type="ECO:0000256" key="5">
    <source>
        <dbReference type="ARBA" id="ARBA00023204"/>
    </source>
</evidence>
<organism evidence="7 8">
    <name type="scientific">Chlorobaculum thiosulfatiphilum</name>
    <name type="common">Chlorobium limicola f.sp. thiosulfatophilum</name>
    <dbReference type="NCBI Taxonomy" id="115852"/>
    <lineage>
        <taxon>Bacteria</taxon>
        <taxon>Pseudomonadati</taxon>
        <taxon>Chlorobiota</taxon>
        <taxon>Chlorobiia</taxon>
        <taxon>Chlorobiales</taxon>
        <taxon>Chlorobiaceae</taxon>
        <taxon>Chlorobaculum</taxon>
    </lineage>
</organism>
<keyword evidence="1 6" id="KW-0540">Nuclease</keyword>
<reference evidence="7 8" key="1">
    <citation type="submission" date="2019-05" db="EMBL/GenBank/DDBJ databases">
        <title>Draft Whole-Genome sequence of the green sulfur bacterium Chlorobaculum thiosulfatiphilum DSM 249.</title>
        <authorList>
            <person name="Meyer T.E."/>
            <person name="Kyndt J.A."/>
        </authorList>
    </citation>
    <scope>NUCLEOTIDE SEQUENCE [LARGE SCALE GENOMIC DNA]</scope>
    <source>
        <strain evidence="7 8">DSM 249</strain>
    </source>
</reference>
<keyword evidence="4 6" id="KW-0378">Hydrolase</keyword>
<evidence type="ECO:0000256" key="1">
    <source>
        <dbReference type="ARBA" id="ARBA00022722"/>
    </source>
</evidence>
<dbReference type="AlphaFoldDB" id="A0A5C4S6Z4"/>
<dbReference type="GO" id="GO:0004519">
    <property type="term" value="F:endonuclease activity"/>
    <property type="evidence" value="ECO:0007669"/>
    <property type="project" value="UniProtKB-KW"/>
</dbReference>
<sequence length="151" mass="18065">MDVHSPEQRSFNMSRIRGKDTQPEIMVRRWLWANGYRYRLYRKDLPGKPDIVLSKYRAAIFVHGCYWHRHGCRMTTTPESRKDFWITKFNDTIKRDKSNVRALLEKSWRVMVIWECSLHGKDADFDLVAKQIKDFLHSDVRYFASGSHVID</sequence>
<dbReference type="GO" id="GO:0016787">
    <property type="term" value="F:hydrolase activity"/>
    <property type="evidence" value="ECO:0007669"/>
    <property type="project" value="UniProtKB-KW"/>
</dbReference>
<dbReference type="RefSeq" id="WP_139457250.1">
    <property type="nucleotide sequence ID" value="NZ_VDCH01000018.1"/>
</dbReference>
<evidence type="ECO:0000256" key="6">
    <source>
        <dbReference type="PIRNR" id="PIRNR018267"/>
    </source>
</evidence>
<gene>
    <name evidence="7" type="primary">vsr</name>
    <name evidence="7" type="ORF">FGF66_08645</name>
</gene>
<dbReference type="OrthoDB" id="9801520at2"/>
<keyword evidence="3 6" id="KW-0227">DNA damage</keyword>
<keyword evidence="5 6" id="KW-0234">DNA repair</keyword>
<comment type="similarity">
    <text evidence="6">Belongs to the vsr family.</text>
</comment>
<dbReference type="Pfam" id="PF03852">
    <property type="entry name" value="Vsr"/>
    <property type="match status" value="1"/>
</dbReference>
<dbReference type="InterPro" id="IPR004603">
    <property type="entry name" value="DNA_mismatch_endonuc_vsr"/>
</dbReference>
<name>A0A5C4S6Z4_CHLTI</name>
<dbReference type="InterPro" id="IPR011335">
    <property type="entry name" value="Restrct_endonuc-II-like"/>
</dbReference>
<comment type="function">
    <text evidence="6">May nick specific sequences that contain T:G mispairs resulting from m5C-deamination.</text>
</comment>
<evidence type="ECO:0000313" key="7">
    <source>
        <dbReference type="EMBL" id="TNJ38511.1"/>
    </source>
</evidence>
<dbReference type="SUPFAM" id="SSF52980">
    <property type="entry name" value="Restriction endonuclease-like"/>
    <property type="match status" value="1"/>
</dbReference>
<keyword evidence="2 6" id="KW-0255">Endonuclease</keyword>
<dbReference type="EC" id="3.1.-.-" evidence="6"/>
<dbReference type="Gene3D" id="3.40.960.10">
    <property type="entry name" value="VSR Endonuclease"/>
    <property type="match status" value="1"/>
</dbReference>
<keyword evidence="8" id="KW-1185">Reference proteome</keyword>
<protein>
    <recommendedName>
        <fullName evidence="6">Very short patch repair endonuclease</fullName>
        <ecNumber evidence="6">3.1.-.-</ecNumber>
    </recommendedName>
</protein>
<evidence type="ECO:0000313" key="8">
    <source>
        <dbReference type="Proteomes" id="UP000308271"/>
    </source>
</evidence>
<dbReference type="Proteomes" id="UP000308271">
    <property type="component" value="Unassembled WGS sequence"/>
</dbReference>
<proteinExistence type="inferred from homology"/>